<dbReference type="Proteomes" id="UP000637906">
    <property type="component" value="Unassembled WGS sequence"/>
</dbReference>
<dbReference type="InterPro" id="IPR037518">
    <property type="entry name" value="MPN"/>
</dbReference>
<evidence type="ECO:0000256" key="2">
    <source>
        <dbReference type="ARBA" id="ARBA00022723"/>
    </source>
</evidence>
<dbReference type="AlphaFoldDB" id="A0A8J3HYW3"/>
<evidence type="ECO:0000256" key="3">
    <source>
        <dbReference type="ARBA" id="ARBA00022801"/>
    </source>
</evidence>
<dbReference type="InterPro" id="IPR025657">
    <property type="entry name" value="RadC_JAB"/>
</dbReference>
<accession>A0A8J3HYW3</accession>
<evidence type="ECO:0000256" key="1">
    <source>
        <dbReference type="ARBA" id="ARBA00022670"/>
    </source>
</evidence>
<dbReference type="GO" id="GO:0008237">
    <property type="term" value="F:metallopeptidase activity"/>
    <property type="evidence" value="ECO:0007669"/>
    <property type="project" value="UniProtKB-KW"/>
</dbReference>
<keyword evidence="4" id="KW-0862">Zinc</keyword>
<proteinExistence type="inferred from homology"/>
<keyword evidence="5" id="KW-0482">Metalloprotease</keyword>
<protein>
    <submittedName>
        <fullName evidence="8">DNA repair protein RadC</fullName>
    </submittedName>
</protein>
<keyword evidence="1" id="KW-0645">Protease</keyword>
<dbReference type="EMBL" id="BNGU01000077">
    <property type="protein sequence ID" value="GHM60106.1"/>
    <property type="molecule type" value="Genomic_DNA"/>
</dbReference>
<dbReference type="GO" id="GO:0046872">
    <property type="term" value="F:metal ion binding"/>
    <property type="evidence" value="ECO:0007669"/>
    <property type="project" value="UniProtKB-KW"/>
</dbReference>
<evidence type="ECO:0000259" key="7">
    <source>
        <dbReference type="PROSITE" id="PS50249"/>
    </source>
</evidence>
<dbReference type="PANTHER" id="PTHR30471">
    <property type="entry name" value="DNA REPAIR PROTEIN RADC"/>
    <property type="match status" value="1"/>
</dbReference>
<comment type="similarity">
    <text evidence="6">Belongs to the UPF0758 family.</text>
</comment>
<dbReference type="Gene3D" id="3.40.140.10">
    <property type="entry name" value="Cytidine Deaminase, domain 2"/>
    <property type="match status" value="1"/>
</dbReference>
<comment type="caution">
    <text evidence="8">The sequence shown here is derived from an EMBL/GenBank/DDBJ whole genome shotgun (WGS) entry which is preliminary data.</text>
</comment>
<evidence type="ECO:0000256" key="4">
    <source>
        <dbReference type="ARBA" id="ARBA00022833"/>
    </source>
</evidence>
<dbReference type="CDD" id="cd08071">
    <property type="entry name" value="MPN_DUF2466"/>
    <property type="match status" value="1"/>
</dbReference>
<dbReference type="PROSITE" id="PS01302">
    <property type="entry name" value="UPF0758"/>
    <property type="match status" value="1"/>
</dbReference>
<evidence type="ECO:0000313" key="8">
    <source>
        <dbReference type="EMBL" id="GHM60106.1"/>
    </source>
</evidence>
<evidence type="ECO:0000256" key="6">
    <source>
        <dbReference type="RuleBase" id="RU003797"/>
    </source>
</evidence>
<dbReference type="GO" id="GO:0006508">
    <property type="term" value="P:proteolysis"/>
    <property type="evidence" value="ECO:0007669"/>
    <property type="project" value="UniProtKB-KW"/>
</dbReference>
<dbReference type="PROSITE" id="PS50249">
    <property type="entry name" value="MPN"/>
    <property type="match status" value="1"/>
</dbReference>
<sequence length="227" mass="25460">MLKSSDYQKGHRKRLREKCILSKGQSLLDYEILELILYSAYQRIDVKPMARELIKRFGSFAGVFNADIDDLKSVEMVGDSAISAILCVKEALARILKEDVKELPIVNNSQKLVNYLKVSIGQASKEKSRIIYMNKKCNVIADDLQDIGTIDQTPLYVREVIKRALAISASSIVLSHNHPSGDKHPSSGDIAITKQLNYACQSMNITLIDHIIITARGYFSFKEKGLL</sequence>
<dbReference type="InterPro" id="IPR020891">
    <property type="entry name" value="UPF0758_CS"/>
</dbReference>
<keyword evidence="2" id="KW-0479">Metal-binding</keyword>
<feature type="domain" description="MPN" evidence="7">
    <location>
        <begin position="105"/>
        <end position="227"/>
    </location>
</feature>
<dbReference type="InterPro" id="IPR010994">
    <property type="entry name" value="RuvA_2-like"/>
</dbReference>
<dbReference type="PANTHER" id="PTHR30471:SF3">
    <property type="entry name" value="UPF0758 PROTEIN YEES-RELATED"/>
    <property type="match status" value="1"/>
</dbReference>
<gene>
    <name evidence="8" type="primary">radC</name>
    <name evidence="8" type="ORF">sL5_10990</name>
</gene>
<reference evidence="8 9" key="1">
    <citation type="journal article" date="2021" name="Microb. Ecol.">
        <title>Candidatus Mesenet longicola: Novel Endosymbionts of Brontispa longissima that Induce Cytoplasmic Incompatibility.</title>
        <authorList>
            <person name="Takano S."/>
            <person name="Gotoh Y."/>
            <person name="Hayashi T."/>
        </authorList>
    </citation>
    <scope>NUCLEOTIDE SEQUENCE [LARGE SCALE GENOMIC DNA]</scope>
    <source>
        <strain evidence="8">L5</strain>
    </source>
</reference>
<keyword evidence="3" id="KW-0378">Hydrolase</keyword>
<dbReference type="Pfam" id="PF04002">
    <property type="entry name" value="RadC"/>
    <property type="match status" value="1"/>
</dbReference>
<dbReference type="NCBIfam" id="TIGR00608">
    <property type="entry name" value="radc"/>
    <property type="match status" value="1"/>
</dbReference>
<name>A0A8J3HYW3_9RICK</name>
<evidence type="ECO:0000313" key="9">
    <source>
        <dbReference type="Proteomes" id="UP000637906"/>
    </source>
</evidence>
<dbReference type="InterPro" id="IPR001405">
    <property type="entry name" value="UPF0758"/>
</dbReference>
<dbReference type="SUPFAM" id="SSF47781">
    <property type="entry name" value="RuvA domain 2-like"/>
    <property type="match status" value="1"/>
</dbReference>
<keyword evidence="9" id="KW-1185">Reference proteome</keyword>
<evidence type="ECO:0000256" key="5">
    <source>
        <dbReference type="ARBA" id="ARBA00023049"/>
    </source>
</evidence>
<organism evidence="8 9">
    <name type="scientific">Candidatus Mesenet longicola</name>
    <dbReference type="NCBI Taxonomy" id="1892558"/>
    <lineage>
        <taxon>Bacteria</taxon>
        <taxon>Pseudomonadati</taxon>
        <taxon>Pseudomonadota</taxon>
        <taxon>Alphaproteobacteria</taxon>
        <taxon>Rickettsiales</taxon>
        <taxon>Anaplasmataceae</taxon>
        <taxon>Candidatus Mesenet</taxon>
    </lineage>
</organism>
<dbReference type="NCBIfam" id="NF000642">
    <property type="entry name" value="PRK00024.1"/>
    <property type="match status" value="1"/>
</dbReference>